<proteinExistence type="predicted"/>
<gene>
    <name evidence="2" type="ORF">FAD_0672</name>
</gene>
<evidence type="ECO:0000313" key="2">
    <source>
        <dbReference type="EMBL" id="ARD84581.1"/>
    </source>
</evidence>
<protein>
    <submittedName>
        <fullName evidence="2">Uncharacterized protein</fullName>
    </submittedName>
</protein>
<keyword evidence="1" id="KW-0812">Transmembrane</keyword>
<accession>A0A1V0N3A7</accession>
<reference evidence="2 3" key="1">
    <citation type="submission" date="2011-10" db="EMBL/GenBank/DDBJ databases">
        <title>Metabolic and evolutionary patterns in the extreme acidophile Ferroplasma acidiphilum.</title>
        <authorList>
            <person name="Golyshina O.V."/>
            <person name="Kozyavkin S.A."/>
            <person name="Tatusov R.L."/>
            <person name="Slesarev A.I."/>
            <person name="Golyshin P.N."/>
        </authorList>
    </citation>
    <scope>NUCLEOTIDE SEQUENCE [LARGE SCALE GENOMIC DNA]</scope>
    <source>
        <strain evidence="3">Y</strain>
    </source>
</reference>
<dbReference type="KEGG" id="fai:FAD_0672"/>
<feature type="transmembrane region" description="Helical" evidence="1">
    <location>
        <begin position="57"/>
        <end position="87"/>
    </location>
</feature>
<name>A0A1V0N3A7_9ARCH</name>
<keyword evidence="3" id="KW-1185">Reference proteome</keyword>
<evidence type="ECO:0000313" key="3">
    <source>
        <dbReference type="Proteomes" id="UP000192050"/>
    </source>
</evidence>
<keyword evidence="1" id="KW-0472">Membrane</keyword>
<organism evidence="2 3">
    <name type="scientific">Ferroplasma acidiphilum</name>
    <dbReference type="NCBI Taxonomy" id="74969"/>
    <lineage>
        <taxon>Archaea</taxon>
        <taxon>Methanobacteriati</taxon>
        <taxon>Thermoplasmatota</taxon>
        <taxon>Thermoplasmata</taxon>
        <taxon>Thermoplasmatales</taxon>
        <taxon>Ferroplasmaceae</taxon>
        <taxon>Ferroplasma</taxon>
    </lineage>
</organism>
<evidence type="ECO:0000256" key="1">
    <source>
        <dbReference type="SAM" id="Phobius"/>
    </source>
</evidence>
<dbReference type="AlphaFoldDB" id="A0A1V0N3A7"/>
<sequence length="93" mass="10657">MSQGLEDLNMENSLQNFIDLPLILSNASSVFILEYIPVVAKSSWPSIWRRLSKSMSFLIILCAYVCLHLCQLNSFIPVFFLISWSYLSFLGCE</sequence>
<dbReference type="EMBL" id="CP015363">
    <property type="protein sequence ID" value="ARD84581.1"/>
    <property type="molecule type" value="Genomic_DNA"/>
</dbReference>
<keyword evidence="1" id="KW-1133">Transmembrane helix</keyword>
<dbReference type="STRING" id="74969.FAD_0672"/>
<dbReference type="Proteomes" id="UP000192050">
    <property type="component" value="Chromosome"/>
</dbReference>